<dbReference type="RefSeq" id="WP_157185801.1">
    <property type="nucleotide sequence ID" value="NZ_JACHIT010000002.1"/>
</dbReference>
<dbReference type="Proteomes" id="UP000540412">
    <property type="component" value="Unassembled WGS sequence"/>
</dbReference>
<name>A0A7W9PI93_9NOCA</name>
<dbReference type="AlphaFoldDB" id="A0A7W9PI93"/>
<organism evidence="1 2">
    <name type="scientific">Nocardia transvalensis</name>
    <dbReference type="NCBI Taxonomy" id="37333"/>
    <lineage>
        <taxon>Bacteria</taxon>
        <taxon>Bacillati</taxon>
        <taxon>Actinomycetota</taxon>
        <taxon>Actinomycetes</taxon>
        <taxon>Mycobacteriales</taxon>
        <taxon>Nocardiaceae</taxon>
        <taxon>Nocardia</taxon>
    </lineage>
</organism>
<accession>A0A7W9PI93</accession>
<keyword evidence="2" id="KW-1185">Reference proteome</keyword>
<gene>
    <name evidence="1" type="ORF">BJY24_005571</name>
</gene>
<sequence>MAPRVDAIVVPAARPGRRLHDIIRLAESLECTLVVLCSQEITAATVAAAGLRSRADIIAMDVGWAARPPGHEPFATSKLLEDTPFRQQTEVSLKRNTALLLSRYAGWNRVFLLDDDVLIERPDDVRTAADLLDDYAVTGLTVHGFPDSSVTVHAWRLLGGTPGTSLAGGALMTAPGTRISFFPEVYNDDWLYLLDGDSYPPLALTGRAVHDEGSPFDRPDTAASQEFGEVIAAGLHVCATTGTAMRDVDLWRDHVAQRHRSLRQLVRAHRERRDLEGDRAKIVAALEAARATSAEITPAFCIAYVDAWLRDRAWWRDHLLALPTGLALEDAVARIGLPAAHQAQHHRERLPARYNPD</sequence>
<evidence type="ECO:0008006" key="3">
    <source>
        <dbReference type="Google" id="ProtNLM"/>
    </source>
</evidence>
<evidence type="ECO:0000313" key="1">
    <source>
        <dbReference type="EMBL" id="MBB5916659.1"/>
    </source>
</evidence>
<comment type="caution">
    <text evidence="1">The sequence shown here is derived from an EMBL/GenBank/DDBJ whole genome shotgun (WGS) entry which is preliminary data.</text>
</comment>
<dbReference type="EMBL" id="JACHIT010000002">
    <property type="protein sequence ID" value="MBB5916659.1"/>
    <property type="molecule type" value="Genomic_DNA"/>
</dbReference>
<proteinExistence type="predicted"/>
<protein>
    <recommendedName>
        <fullName evidence="3">Glycosyl transferase family 2</fullName>
    </recommendedName>
</protein>
<evidence type="ECO:0000313" key="2">
    <source>
        <dbReference type="Proteomes" id="UP000540412"/>
    </source>
</evidence>
<reference evidence="1 2" key="1">
    <citation type="submission" date="2020-08" db="EMBL/GenBank/DDBJ databases">
        <title>Sequencing the genomes of 1000 actinobacteria strains.</title>
        <authorList>
            <person name="Klenk H.-P."/>
        </authorList>
    </citation>
    <scope>NUCLEOTIDE SEQUENCE [LARGE SCALE GENOMIC DNA]</scope>
    <source>
        <strain evidence="1 2">DSM 43582</strain>
    </source>
</reference>